<accession>A0A849KPI7</accession>
<keyword evidence="3" id="KW-1185">Reference proteome</keyword>
<dbReference type="RefSeq" id="WP_171321538.1">
    <property type="nucleotide sequence ID" value="NZ_JABFBC010000001.1"/>
</dbReference>
<organism evidence="2 3">
    <name type="scientific">Halovulum dunhuangense</name>
    <dbReference type="NCBI Taxonomy" id="1505036"/>
    <lineage>
        <taxon>Bacteria</taxon>
        <taxon>Pseudomonadati</taxon>
        <taxon>Pseudomonadota</taxon>
        <taxon>Alphaproteobacteria</taxon>
        <taxon>Rhodobacterales</taxon>
        <taxon>Paracoccaceae</taxon>
        <taxon>Halovulum</taxon>
    </lineage>
</organism>
<gene>
    <name evidence="2" type="ORF">HMH01_00800</name>
</gene>
<feature type="transmembrane region" description="Helical" evidence="1">
    <location>
        <begin position="15"/>
        <end position="38"/>
    </location>
</feature>
<protein>
    <submittedName>
        <fullName evidence="2">FixH family protein</fullName>
    </submittedName>
</protein>
<sequence length="158" mass="16804">MTDTTGPRPLTGRKVLAITLTAFGVILAANLSLLWAALGSFPGLEVANSYVASQSFDADRRAQAALGWTAQLDHRGDMIRLELAGPDGTPVTPVALTGKLGRATFAGQDQALAFAREGAAFEAPARLAPGAWLVWIEAEAEDGTAFRQRLELFVRDPR</sequence>
<dbReference type="InterPro" id="IPR018037">
    <property type="entry name" value="FixH_proteobacterial"/>
</dbReference>
<keyword evidence="1" id="KW-0472">Membrane</keyword>
<reference evidence="2 3" key="1">
    <citation type="submission" date="2020-05" db="EMBL/GenBank/DDBJ databases">
        <title>Gimesia benthica sp. nov., a novel planctomycete isolated from a deep-sea water sample of the Northwest Indian Ocean.</title>
        <authorList>
            <person name="Wang J."/>
            <person name="Ruan C."/>
            <person name="Song L."/>
            <person name="Zhu Y."/>
            <person name="Li A."/>
            <person name="Zheng X."/>
            <person name="Wang L."/>
            <person name="Lu Z."/>
            <person name="Huang Y."/>
            <person name="Du W."/>
            <person name="Zhou Y."/>
            <person name="Huang L."/>
            <person name="Dai X."/>
        </authorList>
    </citation>
    <scope>NUCLEOTIDE SEQUENCE [LARGE SCALE GENOMIC DNA]</scope>
    <source>
        <strain evidence="2 3">YYQ-30</strain>
    </source>
</reference>
<evidence type="ECO:0000313" key="2">
    <source>
        <dbReference type="EMBL" id="NNU78963.1"/>
    </source>
</evidence>
<name>A0A849KPI7_9RHOB</name>
<dbReference type="Proteomes" id="UP000572377">
    <property type="component" value="Unassembled WGS sequence"/>
</dbReference>
<dbReference type="Pfam" id="PF05751">
    <property type="entry name" value="FixH"/>
    <property type="match status" value="1"/>
</dbReference>
<keyword evidence="1" id="KW-1133">Transmembrane helix</keyword>
<comment type="caution">
    <text evidence="2">The sequence shown here is derived from an EMBL/GenBank/DDBJ whole genome shotgun (WGS) entry which is preliminary data.</text>
</comment>
<keyword evidence="1" id="KW-0812">Transmembrane</keyword>
<dbReference type="InterPro" id="IPR008620">
    <property type="entry name" value="FixH"/>
</dbReference>
<proteinExistence type="predicted"/>
<dbReference type="PIRSF" id="PIRSF011386">
    <property type="entry name" value="FixH"/>
    <property type="match status" value="1"/>
</dbReference>
<evidence type="ECO:0000313" key="3">
    <source>
        <dbReference type="Proteomes" id="UP000572377"/>
    </source>
</evidence>
<evidence type="ECO:0000256" key="1">
    <source>
        <dbReference type="SAM" id="Phobius"/>
    </source>
</evidence>
<dbReference type="AlphaFoldDB" id="A0A849KPI7"/>
<dbReference type="EMBL" id="JABFBC010000001">
    <property type="protein sequence ID" value="NNU78963.1"/>
    <property type="molecule type" value="Genomic_DNA"/>
</dbReference>